<dbReference type="EMBL" id="CP077062">
    <property type="protein sequence ID" value="QWZ06894.1"/>
    <property type="molecule type" value="Genomic_DNA"/>
</dbReference>
<keyword evidence="3" id="KW-0804">Transcription</keyword>
<sequence length="177" mass="19376">MALGIDYARQDCSLARTLEVVGERWTMLILRDCFLGVRRFSDFAAHLDISRAVLTQRLAGLVEAGLLERAGTGHAEYVVTERARGLWPALFALAQWGDAELAPRGPRRLFEHEACGTRVDRTGRCPACGTLPGPEDLLTRPGPGADPSVRDDQVSLALRTPHRLLEPVDVRGAQRPG</sequence>
<protein>
    <submittedName>
        <fullName evidence="5">Helix-turn-helix transcriptional regulator</fullName>
    </submittedName>
</protein>
<proteinExistence type="predicted"/>
<dbReference type="AlphaFoldDB" id="A0A975SX47"/>
<evidence type="ECO:0000256" key="2">
    <source>
        <dbReference type="ARBA" id="ARBA00023125"/>
    </source>
</evidence>
<feature type="domain" description="HTH hxlR-type" evidence="4">
    <location>
        <begin position="12"/>
        <end position="105"/>
    </location>
</feature>
<gene>
    <name evidence="5" type="ORF">KRR39_15395</name>
</gene>
<keyword evidence="2" id="KW-0238">DNA-binding</keyword>
<dbReference type="Proteomes" id="UP000683575">
    <property type="component" value="Chromosome"/>
</dbReference>
<accession>A0A975SX47</accession>
<evidence type="ECO:0000259" key="4">
    <source>
        <dbReference type="PROSITE" id="PS51118"/>
    </source>
</evidence>
<dbReference type="GO" id="GO:0003677">
    <property type="term" value="F:DNA binding"/>
    <property type="evidence" value="ECO:0007669"/>
    <property type="project" value="UniProtKB-KW"/>
</dbReference>
<evidence type="ECO:0000256" key="3">
    <source>
        <dbReference type="ARBA" id="ARBA00023163"/>
    </source>
</evidence>
<dbReference type="PANTHER" id="PTHR33204">
    <property type="entry name" value="TRANSCRIPTIONAL REGULATOR, MARR FAMILY"/>
    <property type="match status" value="1"/>
</dbReference>
<dbReference type="PANTHER" id="PTHR33204:SF18">
    <property type="entry name" value="TRANSCRIPTIONAL REGULATORY PROTEIN"/>
    <property type="match status" value="1"/>
</dbReference>
<keyword evidence="1" id="KW-0805">Transcription regulation</keyword>
<dbReference type="PROSITE" id="PS51118">
    <property type="entry name" value="HTH_HXLR"/>
    <property type="match status" value="1"/>
</dbReference>
<organism evidence="5 6">
    <name type="scientific">Nocardioides panacis</name>
    <dbReference type="NCBI Taxonomy" id="2849501"/>
    <lineage>
        <taxon>Bacteria</taxon>
        <taxon>Bacillati</taxon>
        <taxon>Actinomycetota</taxon>
        <taxon>Actinomycetes</taxon>
        <taxon>Propionibacteriales</taxon>
        <taxon>Nocardioidaceae</taxon>
        <taxon>Nocardioides</taxon>
    </lineage>
</organism>
<reference evidence="5" key="1">
    <citation type="submission" date="2021-06" db="EMBL/GenBank/DDBJ databases">
        <title>Complete genome sequence of Nocardioides sp. G188.</title>
        <authorList>
            <person name="Im W.-T."/>
        </authorList>
    </citation>
    <scope>NUCLEOTIDE SEQUENCE</scope>
    <source>
        <strain evidence="5">G188</strain>
    </source>
</reference>
<evidence type="ECO:0000313" key="6">
    <source>
        <dbReference type="Proteomes" id="UP000683575"/>
    </source>
</evidence>
<evidence type="ECO:0000313" key="5">
    <source>
        <dbReference type="EMBL" id="QWZ06894.1"/>
    </source>
</evidence>
<name>A0A975SX47_9ACTN</name>
<dbReference type="InterPro" id="IPR002577">
    <property type="entry name" value="HTH_HxlR"/>
</dbReference>
<dbReference type="RefSeq" id="WP_216938228.1">
    <property type="nucleotide sequence ID" value="NZ_CP077062.1"/>
</dbReference>
<dbReference type="Pfam" id="PF01638">
    <property type="entry name" value="HxlR"/>
    <property type="match status" value="1"/>
</dbReference>
<dbReference type="KEGG" id="nps:KRR39_15395"/>
<keyword evidence="6" id="KW-1185">Reference proteome</keyword>
<evidence type="ECO:0000256" key="1">
    <source>
        <dbReference type="ARBA" id="ARBA00023015"/>
    </source>
</evidence>